<protein>
    <submittedName>
        <fullName evidence="2">Uncharacterized protein</fullName>
    </submittedName>
</protein>
<dbReference type="EMBL" id="LR877149">
    <property type="protein sequence ID" value="CAD2215772.1"/>
    <property type="molecule type" value="Genomic_DNA"/>
</dbReference>
<organism evidence="2 3">
    <name type="scientific">Angomonas deanei</name>
    <dbReference type="NCBI Taxonomy" id="59799"/>
    <lineage>
        <taxon>Eukaryota</taxon>
        <taxon>Discoba</taxon>
        <taxon>Euglenozoa</taxon>
        <taxon>Kinetoplastea</taxon>
        <taxon>Metakinetoplastina</taxon>
        <taxon>Trypanosomatida</taxon>
        <taxon>Trypanosomatidae</taxon>
        <taxon>Strigomonadinae</taxon>
        <taxon>Angomonas</taxon>
    </lineage>
</organism>
<evidence type="ECO:0000313" key="2">
    <source>
        <dbReference type="EMBL" id="CAD2215772.1"/>
    </source>
</evidence>
<feature type="compositionally biased region" description="Polar residues" evidence="1">
    <location>
        <begin position="282"/>
        <end position="295"/>
    </location>
</feature>
<dbReference type="AlphaFoldDB" id="A0A7G2CCG6"/>
<feature type="region of interest" description="Disordered" evidence="1">
    <location>
        <begin position="225"/>
        <end position="295"/>
    </location>
</feature>
<sequence length="481" mass="54523">MTNTISVTQNLLELLSLKEDYYKDMAEGQRKLLSEGAARQVVADTFLVETVLKEQNYTRYKVSQEEGMLKKVQGSMEELERNYVLNLERLMELCNTHLSNHHKDTDKQKLTLPEIREDILEEFKTGNDKLMALKSSILREAQTAFIELWQKTSESNLETCSLNQGNLSQCLCCGLSPQYTTTLQDECGTEDYQRIIHHLALLDPTQNIPFILSELDHIERHHLHAADTAHHGRREVTDTKPQEGPNMLESDTRKPFFDKERPPPQSVQRLMQEETARRADGMQQNSTNGPYNPTVNNNNSVFFSSSLFANNSKVSVDLNNNKVFVPNPPRYFSAPQTRSANNNNSNSSNSEATPASSSTRGGRRQYTLLSQMAEEEKKYKETNRNRLLNKMMLNTVVVGEDDDDVYNTYYPVHAAGEELPKNDTAFRKTGSVAPPVPPRRLYINSVMEQNSHSAEEVLASNGRNAVVATFPPLRASSMQQD</sequence>
<evidence type="ECO:0000256" key="1">
    <source>
        <dbReference type="SAM" id="MobiDB-lite"/>
    </source>
</evidence>
<feature type="compositionally biased region" description="Basic and acidic residues" evidence="1">
    <location>
        <begin position="225"/>
        <end position="241"/>
    </location>
</feature>
<dbReference type="VEuPathDB" id="TriTrypDB:ADEAN_000323000"/>
<gene>
    <name evidence="2" type="ORF">ADEAN_000323000</name>
</gene>
<feature type="compositionally biased region" description="Low complexity" evidence="1">
    <location>
        <begin position="339"/>
        <end position="358"/>
    </location>
</feature>
<feature type="region of interest" description="Disordered" evidence="1">
    <location>
        <begin position="327"/>
        <end position="364"/>
    </location>
</feature>
<dbReference type="Proteomes" id="UP000515908">
    <property type="component" value="Chromosome 05"/>
</dbReference>
<keyword evidence="3" id="KW-1185">Reference proteome</keyword>
<feature type="compositionally biased region" description="Basic and acidic residues" evidence="1">
    <location>
        <begin position="271"/>
        <end position="280"/>
    </location>
</feature>
<accession>A0A7G2CCG6</accession>
<feature type="compositionally biased region" description="Basic and acidic residues" evidence="1">
    <location>
        <begin position="250"/>
        <end position="262"/>
    </location>
</feature>
<name>A0A7G2CCG6_9TRYP</name>
<evidence type="ECO:0000313" key="3">
    <source>
        <dbReference type="Proteomes" id="UP000515908"/>
    </source>
</evidence>
<reference evidence="2 3" key="1">
    <citation type="submission" date="2020-08" db="EMBL/GenBank/DDBJ databases">
        <authorList>
            <person name="Newling K."/>
            <person name="Davey J."/>
            <person name="Forrester S."/>
        </authorList>
    </citation>
    <scope>NUCLEOTIDE SEQUENCE [LARGE SCALE GENOMIC DNA]</scope>
    <source>
        <strain evidence="3">Crithidia deanei Carvalho (ATCC PRA-265)</strain>
    </source>
</reference>
<proteinExistence type="predicted"/>